<dbReference type="AlphaFoldDB" id="A0A811V6W4"/>
<feature type="region of interest" description="Disordered" evidence="1">
    <location>
        <begin position="84"/>
        <end position="178"/>
    </location>
</feature>
<organism evidence="2 3">
    <name type="scientific">Ceratitis capitata</name>
    <name type="common">Mediterranean fruit fly</name>
    <name type="synonym">Tephritis capitata</name>
    <dbReference type="NCBI Taxonomy" id="7213"/>
    <lineage>
        <taxon>Eukaryota</taxon>
        <taxon>Metazoa</taxon>
        <taxon>Ecdysozoa</taxon>
        <taxon>Arthropoda</taxon>
        <taxon>Hexapoda</taxon>
        <taxon>Insecta</taxon>
        <taxon>Pterygota</taxon>
        <taxon>Neoptera</taxon>
        <taxon>Endopterygota</taxon>
        <taxon>Diptera</taxon>
        <taxon>Brachycera</taxon>
        <taxon>Muscomorpha</taxon>
        <taxon>Tephritoidea</taxon>
        <taxon>Tephritidae</taxon>
        <taxon>Ceratitis</taxon>
        <taxon>Ceratitis</taxon>
    </lineage>
</organism>
<gene>
    <name evidence="2" type="ORF">CCAP1982_LOCUS13674</name>
</gene>
<evidence type="ECO:0000313" key="3">
    <source>
        <dbReference type="Proteomes" id="UP000606786"/>
    </source>
</evidence>
<name>A0A811V6W4_CERCA</name>
<accession>A0A811V6W4</accession>
<dbReference type="Proteomes" id="UP000606786">
    <property type="component" value="Unassembled WGS sequence"/>
</dbReference>
<reference evidence="2" key="1">
    <citation type="submission" date="2020-11" db="EMBL/GenBank/DDBJ databases">
        <authorList>
            <person name="Whitehead M."/>
        </authorList>
    </citation>
    <scope>NUCLEOTIDE SEQUENCE</scope>
    <source>
        <strain evidence="2">EGII</strain>
    </source>
</reference>
<protein>
    <submittedName>
        <fullName evidence="2">(Mediterranean fruit fly) hypothetical protein</fullName>
    </submittedName>
</protein>
<proteinExistence type="predicted"/>
<dbReference type="EMBL" id="CAJHJT010000034">
    <property type="protein sequence ID" value="CAD7005313.1"/>
    <property type="molecule type" value="Genomic_DNA"/>
</dbReference>
<sequence length="178" mass="20546">MEDPNSTLLPYILETLSRKPELCDTFDNICKDIEDQLRADKNTRYGNIRNALQRALNVGQSLGIITLSNETIRMPFNFRSTSVAKGKARDDVQQVPQPPIGTGNPPVAQNTNERSAAALPKKRSREVENSFFSRRRDPDYMSSPPMRHRPARGRPRSRPRARKTARKPIRRRPYHRRR</sequence>
<dbReference type="OrthoDB" id="7857195at2759"/>
<evidence type="ECO:0000313" key="2">
    <source>
        <dbReference type="EMBL" id="CAD7005313.1"/>
    </source>
</evidence>
<feature type="compositionally biased region" description="Basic residues" evidence="1">
    <location>
        <begin position="146"/>
        <end position="178"/>
    </location>
</feature>
<keyword evidence="3" id="KW-1185">Reference proteome</keyword>
<comment type="caution">
    <text evidence="2">The sequence shown here is derived from an EMBL/GenBank/DDBJ whole genome shotgun (WGS) entry which is preliminary data.</text>
</comment>
<evidence type="ECO:0000256" key="1">
    <source>
        <dbReference type="SAM" id="MobiDB-lite"/>
    </source>
</evidence>